<evidence type="ECO:0000313" key="1">
    <source>
        <dbReference type="EMBL" id="KAJ1181012.1"/>
    </source>
</evidence>
<dbReference type="AlphaFoldDB" id="A0AAV7TWI5"/>
<keyword evidence="2" id="KW-1185">Reference proteome</keyword>
<sequence>MDMKITDLIVETKSLHAERSGFHDKALDHHLSSLGSRVELLPDRDLKICTLLKRIGDLKDWICRDNTDFFDVPEKAKDTNIRGFLRDFRTTFLGITFSPPLEIQQPHRLRPRRPLAPPGMRQIIACLFWQEQAQQILTAARAHGPYDF</sequence>
<proteinExistence type="predicted"/>
<dbReference type="Proteomes" id="UP001066276">
    <property type="component" value="Chromosome 3_2"/>
</dbReference>
<accession>A0AAV7TWI5</accession>
<name>A0AAV7TWI5_PLEWA</name>
<dbReference type="Gene3D" id="3.30.70.1820">
    <property type="entry name" value="L1 transposable element, RRM domain"/>
    <property type="match status" value="1"/>
</dbReference>
<comment type="caution">
    <text evidence="1">The sequence shown here is derived from an EMBL/GenBank/DDBJ whole genome shotgun (WGS) entry which is preliminary data.</text>
</comment>
<protein>
    <submittedName>
        <fullName evidence="1">Uncharacterized protein</fullName>
    </submittedName>
</protein>
<gene>
    <name evidence="1" type="ORF">NDU88_006223</name>
</gene>
<organism evidence="1 2">
    <name type="scientific">Pleurodeles waltl</name>
    <name type="common">Iberian ribbed newt</name>
    <dbReference type="NCBI Taxonomy" id="8319"/>
    <lineage>
        <taxon>Eukaryota</taxon>
        <taxon>Metazoa</taxon>
        <taxon>Chordata</taxon>
        <taxon>Craniata</taxon>
        <taxon>Vertebrata</taxon>
        <taxon>Euteleostomi</taxon>
        <taxon>Amphibia</taxon>
        <taxon>Batrachia</taxon>
        <taxon>Caudata</taxon>
        <taxon>Salamandroidea</taxon>
        <taxon>Salamandridae</taxon>
        <taxon>Pleurodelinae</taxon>
        <taxon>Pleurodeles</taxon>
    </lineage>
</organism>
<dbReference type="EMBL" id="JANPWB010000006">
    <property type="protein sequence ID" value="KAJ1181012.1"/>
    <property type="molecule type" value="Genomic_DNA"/>
</dbReference>
<evidence type="ECO:0000313" key="2">
    <source>
        <dbReference type="Proteomes" id="UP001066276"/>
    </source>
</evidence>
<reference evidence="1" key="1">
    <citation type="journal article" date="2022" name="bioRxiv">
        <title>Sequencing and chromosome-scale assembly of the giantPleurodeles waltlgenome.</title>
        <authorList>
            <person name="Brown T."/>
            <person name="Elewa A."/>
            <person name="Iarovenko S."/>
            <person name="Subramanian E."/>
            <person name="Araus A.J."/>
            <person name="Petzold A."/>
            <person name="Susuki M."/>
            <person name="Suzuki K.-i.T."/>
            <person name="Hayashi T."/>
            <person name="Toyoda A."/>
            <person name="Oliveira C."/>
            <person name="Osipova E."/>
            <person name="Leigh N.D."/>
            <person name="Simon A."/>
            <person name="Yun M.H."/>
        </authorList>
    </citation>
    <scope>NUCLEOTIDE SEQUENCE</scope>
    <source>
        <strain evidence="1">20211129_DDA</strain>
        <tissue evidence="1">Liver</tissue>
    </source>
</reference>